<dbReference type="InterPro" id="IPR018639">
    <property type="entry name" value="DUF2062"/>
</dbReference>
<evidence type="ECO:0000259" key="3">
    <source>
        <dbReference type="Pfam" id="PF09835"/>
    </source>
</evidence>
<reference evidence="5" key="1">
    <citation type="submission" date="2018-05" db="EMBL/GenBank/DDBJ databases">
        <title>Azospirillum thermophila sp. nov., a novel isolated from hot spring.</title>
        <authorList>
            <person name="Zhao Z."/>
        </authorList>
    </citation>
    <scope>NUCLEOTIDE SEQUENCE [LARGE SCALE GENOMIC DNA]</scope>
    <source>
        <strain evidence="5">CFH 70021</strain>
    </source>
</reference>
<keyword evidence="2" id="KW-1133">Transmembrane helix</keyword>
<dbReference type="AlphaFoldDB" id="A0A2S2CTY7"/>
<feature type="region of interest" description="Disordered" evidence="1">
    <location>
        <begin position="1"/>
        <end position="30"/>
    </location>
</feature>
<dbReference type="OrthoDB" id="7360463at2"/>
<dbReference type="Pfam" id="PF09835">
    <property type="entry name" value="DUF2062"/>
    <property type="match status" value="1"/>
</dbReference>
<feature type="transmembrane region" description="Helical" evidence="2">
    <location>
        <begin position="88"/>
        <end position="116"/>
    </location>
</feature>
<feature type="compositionally biased region" description="Pro residues" evidence="1">
    <location>
        <begin position="11"/>
        <end position="21"/>
    </location>
</feature>
<feature type="domain" description="DUF2062" evidence="3">
    <location>
        <begin position="69"/>
        <end position="226"/>
    </location>
</feature>
<dbReference type="Proteomes" id="UP000245629">
    <property type="component" value="Chromosome 2"/>
</dbReference>
<evidence type="ECO:0000313" key="4">
    <source>
        <dbReference type="EMBL" id="AWK87948.1"/>
    </source>
</evidence>
<dbReference type="EMBL" id="CP029353">
    <property type="protein sequence ID" value="AWK87948.1"/>
    <property type="molecule type" value="Genomic_DNA"/>
</dbReference>
<keyword evidence="2" id="KW-0812">Transmembrane</keyword>
<keyword evidence="5" id="KW-1185">Reference proteome</keyword>
<dbReference type="KEGG" id="azz:DEW08_09820"/>
<evidence type="ECO:0000256" key="1">
    <source>
        <dbReference type="SAM" id="MobiDB-lite"/>
    </source>
</evidence>
<proteinExistence type="predicted"/>
<protein>
    <submittedName>
        <fullName evidence="4">DUF2062 domain-containing protein</fullName>
    </submittedName>
</protein>
<gene>
    <name evidence="4" type="ORF">DEW08_09820</name>
</gene>
<sequence length="246" mass="26870">MYGRPRHSNPSPFPGPFPRPSPGLNRPLERTLSEEDFRIGGGAMFRRRMRQPFRARVREFLWPRSGWRRWAAYLGHRVRRMPGTPHRIAAGLAAGAAVSCAPLPGVHFLLAVLLALATRGSPLASAIGTAFGNPWTFPILWGAAHRLGDAMLPSAGGAGSAGEADVGGLAAALTQAFLSFDPAVVSERLLPVWYPAMVGSLPIGLAVWILVYLLARRAVESHRSQRTVRMNRKFFEMDRKSEQAGD</sequence>
<evidence type="ECO:0000256" key="2">
    <source>
        <dbReference type="SAM" id="Phobius"/>
    </source>
</evidence>
<dbReference type="PANTHER" id="PTHR40547:SF1">
    <property type="entry name" value="SLL0298 PROTEIN"/>
    <property type="match status" value="1"/>
</dbReference>
<dbReference type="PANTHER" id="PTHR40547">
    <property type="entry name" value="SLL0298 PROTEIN"/>
    <property type="match status" value="1"/>
</dbReference>
<keyword evidence="2" id="KW-0472">Membrane</keyword>
<name>A0A2S2CTY7_9PROT</name>
<organism evidence="4 5">
    <name type="scientific">Azospirillum thermophilum</name>
    <dbReference type="NCBI Taxonomy" id="2202148"/>
    <lineage>
        <taxon>Bacteria</taxon>
        <taxon>Pseudomonadati</taxon>
        <taxon>Pseudomonadota</taxon>
        <taxon>Alphaproteobacteria</taxon>
        <taxon>Rhodospirillales</taxon>
        <taxon>Azospirillaceae</taxon>
        <taxon>Azospirillum</taxon>
    </lineage>
</organism>
<feature type="transmembrane region" description="Helical" evidence="2">
    <location>
        <begin position="192"/>
        <end position="215"/>
    </location>
</feature>
<evidence type="ECO:0000313" key="5">
    <source>
        <dbReference type="Proteomes" id="UP000245629"/>
    </source>
</evidence>
<accession>A0A2S2CTY7</accession>